<proteinExistence type="predicted"/>
<evidence type="ECO:0000313" key="1">
    <source>
        <dbReference type="EMBL" id="DAD84973.1"/>
    </source>
</evidence>
<sequence length="46" mass="5152">MSRLLEVLVVVGVVIYLALALIGVSKTEPVKYRDVRHQIESEAMIL</sequence>
<name>A0A8S5MRK3_9CAUD</name>
<protein>
    <submittedName>
        <fullName evidence="1">Uncharacterized protein</fullName>
    </submittedName>
</protein>
<dbReference type="EMBL" id="BK014970">
    <property type="protein sequence ID" value="DAD84973.1"/>
    <property type="molecule type" value="Genomic_DNA"/>
</dbReference>
<accession>A0A8S5MRK3</accession>
<organism evidence="1">
    <name type="scientific">Siphoviridae sp. ctD6g5</name>
    <dbReference type="NCBI Taxonomy" id="2826196"/>
    <lineage>
        <taxon>Viruses</taxon>
        <taxon>Duplodnaviria</taxon>
        <taxon>Heunggongvirae</taxon>
        <taxon>Uroviricota</taxon>
        <taxon>Caudoviricetes</taxon>
    </lineage>
</organism>
<reference evidence="1" key="1">
    <citation type="journal article" date="2021" name="Proc. Natl. Acad. Sci. U.S.A.">
        <title>A Catalog of Tens of Thousands of Viruses from Human Metagenomes Reveals Hidden Associations with Chronic Diseases.</title>
        <authorList>
            <person name="Tisza M.J."/>
            <person name="Buck C.B."/>
        </authorList>
    </citation>
    <scope>NUCLEOTIDE SEQUENCE</scope>
    <source>
        <strain evidence="1">CtD6g5</strain>
    </source>
</reference>